<gene>
    <name evidence="2" type="ORF">AVDCRST_MAG55-3342</name>
</gene>
<proteinExistence type="predicted"/>
<dbReference type="AlphaFoldDB" id="A0A6J4QGC1"/>
<feature type="non-terminal residue" evidence="2">
    <location>
        <position position="46"/>
    </location>
</feature>
<feature type="compositionally biased region" description="Basic and acidic residues" evidence="1">
    <location>
        <begin position="22"/>
        <end position="34"/>
    </location>
</feature>
<protein>
    <submittedName>
        <fullName evidence="2">Uncharacterized protein</fullName>
    </submittedName>
</protein>
<sequence length="46" mass="5203">ALPPPGRRPLSEPGRRSFSLLRRPDFFAPRDTKRGPPRSSICGMRL</sequence>
<accession>A0A6J4QGC1</accession>
<evidence type="ECO:0000313" key="2">
    <source>
        <dbReference type="EMBL" id="CAA9439935.1"/>
    </source>
</evidence>
<evidence type="ECO:0000256" key="1">
    <source>
        <dbReference type="SAM" id="MobiDB-lite"/>
    </source>
</evidence>
<feature type="region of interest" description="Disordered" evidence="1">
    <location>
        <begin position="1"/>
        <end position="46"/>
    </location>
</feature>
<reference evidence="2" key="1">
    <citation type="submission" date="2020-02" db="EMBL/GenBank/DDBJ databases">
        <authorList>
            <person name="Meier V. D."/>
        </authorList>
    </citation>
    <scope>NUCLEOTIDE SEQUENCE</scope>
    <source>
        <strain evidence="2">AVDCRST_MAG55</strain>
    </source>
</reference>
<organism evidence="2">
    <name type="scientific">uncultured Rubrobacteraceae bacterium</name>
    <dbReference type="NCBI Taxonomy" id="349277"/>
    <lineage>
        <taxon>Bacteria</taxon>
        <taxon>Bacillati</taxon>
        <taxon>Actinomycetota</taxon>
        <taxon>Rubrobacteria</taxon>
        <taxon>Rubrobacterales</taxon>
        <taxon>Rubrobacteraceae</taxon>
        <taxon>environmental samples</taxon>
    </lineage>
</organism>
<feature type="non-terminal residue" evidence="2">
    <location>
        <position position="1"/>
    </location>
</feature>
<dbReference type="EMBL" id="CADCUZ010000169">
    <property type="protein sequence ID" value="CAA9439935.1"/>
    <property type="molecule type" value="Genomic_DNA"/>
</dbReference>
<name>A0A6J4QGC1_9ACTN</name>